<evidence type="ECO:0000313" key="2">
    <source>
        <dbReference type="Proteomes" id="UP000828941"/>
    </source>
</evidence>
<sequence>MPTSKYSVICSAFLFLFTFLVFLTEAAPIYNYHVCTDSITYKKNSTFEANLNLLLSSLSSKASLGNGFYRTRTGTDTPNVVNGLFLCRGDIASAACHDCVAAAAKEILRRCYVKKESIIWYDRCLLRYSYQPLNNIVPGVDLRNDKNISRSELNRFNELLAGMLNSLATKAANSQDKKFATGELNLTSTETLYGLVQCTPDLEFFDCNMCFRSAIAYIPNCCDGKQGARVLLPGCIIRYELYPFYNNTIAATAPPAIEPRPSGRSRFSVILAFIIPIGGSVLLFVMGFCSFKGRPATSMIKLKENEFN</sequence>
<evidence type="ECO:0000313" key="1">
    <source>
        <dbReference type="EMBL" id="KAI4295822.1"/>
    </source>
</evidence>
<reference evidence="1 2" key="1">
    <citation type="journal article" date="2022" name="DNA Res.">
        <title>Chromosomal-level genome assembly of the orchid tree Bauhinia variegata (Leguminosae; Cercidoideae) supports the allotetraploid origin hypothesis of Bauhinia.</title>
        <authorList>
            <person name="Zhong Y."/>
            <person name="Chen Y."/>
            <person name="Zheng D."/>
            <person name="Pang J."/>
            <person name="Liu Y."/>
            <person name="Luo S."/>
            <person name="Meng S."/>
            <person name="Qian L."/>
            <person name="Wei D."/>
            <person name="Dai S."/>
            <person name="Zhou R."/>
        </authorList>
    </citation>
    <scope>NUCLEOTIDE SEQUENCE [LARGE SCALE GENOMIC DNA]</scope>
    <source>
        <strain evidence="1">BV-YZ2020</strain>
    </source>
</reference>
<gene>
    <name evidence="1" type="ORF">L6164_035825</name>
</gene>
<dbReference type="EMBL" id="CM039439">
    <property type="protein sequence ID" value="KAI4295822.1"/>
    <property type="molecule type" value="Genomic_DNA"/>
</dbReference>
<comment type="caution">
    <text evidence="1">The sequence shown here is derived from an EMBL/GenBank/DDBJ whole genome shotgun (WGS) entry which is preliminary data.</text>
</comment>
<organism evidence="1 2">
    <name type="scientific">Bauhinia variegata</name>
    <name type="common">Purple orchid tree</name>
    <name type="synonym">Phanera variegata</name>
    <dbReference type="NCBI Taxonomy" id="167791"/>
    <lineage>
        <taxon>Eukaryota</taxon>
        <taxon>Viridiplantae</taxon>
        <taxon>Streptophyta</taxon>
        <taxon>Embryophyta</taxon>
        <taxon>Tracheophyta</taxon>
        <taxon>Spermatophyta</taxon>
        <taxon>Magnoliopsida</taxon>
        <taxon>eudicotyledons</taxon>
        <taxon>Gunneridae</taxon>
        <taxon>Pentapetalae</taxon>
        <taxon>rosids</taxon>
        <taxon>fabids</taxon>
        <taxon>Fabales</taxon>
        <taxon>Fabaceae</taxon>
        <taxon>Cercidoideae</taxon>
        <taxon>Cercideae</taxon>
        <taxon>Bauhiniinae</taxon>
        <taxon>Bauhinia</taxon>
    </lineage>
</organism>
<keyword evidence="2" id="KW-1185">Reference proteome</keyword>
<accession>A0ACB9KF70</accession>
<dbReference type="Proteomes" id="UP000828941">
    <property type="component" value="Chromosome 14"/>
</dbReference>
<proteinExistence type="predicted"/>
<protein>
    <submittedName>
        <fullName evidence="1">Uncharacterized protein</fullName>
    </submittedName>
</protein>
<name>A0ACB9KF70_BAUVA</name>